<evidence type="ECO:0000313" key="1">
    <source>
        <dbReference type="EMBL" id="AZA13026.1"/>
    </source>
</evidence>
<accession>A0A3G6J4Y6</accession>
<dbReference type="Proteomes" id="UP000269019">
    <property type="component" value="Chromosome"/>
</dbReference>
<evidence type="ECO:0000313" key="2">
    <source>
        <dbReference type="Proteomes" id="UP000269019"/>
    </source>
</evidence>
<sequence length="87" mass="9605">MPGAPPSGVHGALSLIYLAEKTNTGMMTTHHPCVRGVCRSPCRCRSGSDYLQTGADAISCFALNTYWLTDRTQDWIDRKVQQEQSTD</sequence>
<name>A0A3G6J4Y6_9CORY</name>
<gene>
    <name evidence="1" type="ORF">CCHOA_03065</name>
</gene>
<reference evidence="1 2" key="1">
    <citation type="submission" date="2018-11" db="EMBL/GenBank/DDBJ databases">
        <authorList>
            <person name="Kleinhagauer T."/>
            <person name="Glaeser S.P."/>
            <person name="Spergser J."/>
            <person name="Ruckert C."/>
            <person name="Kaempfer P."/>
            <person name="Busse H.-J."/>
        </authorList>
    </citation>
    <scope>NUCLEOTIDE SEQUENCE [LARGE SCALE GENOMIC DNA]</scope>
    <source>
        <strain evidence="1 2">200CH</strain>
    </source>
</reference>
<organism evidence="1 2">
    <name type="scientific">Corynebacterium choanae</name>
    <dbReference type="NCBI Taxonomy" id="1862358"/>
    <lineage>
        <taxon>Bacteria</taxon>
        <taxon>Bacillati</taxon>
        <taxon>Actinomycetota</taxon>
        <taxon>Actinomycetes</taxon>
        <taxon>Mycobacteriales</taxon>
        <taxon>Corynebacteriaceae</taxon>
        <taxon>Corynebacterium</taxon>
    </lineage>
</organism>
<proteinExistence type="predicted"/>
<dbReference type="AlphaFoldDB" id="A0A3G6J4Y6"/>
<keyword evidence="2" id="KW-1185">Reference proteome</keyword>
<dbReference type="KEGG" id="ccho:CCHOA_03065"/>
<protein>
    <submittedName>
        <fullName evidence="1">Uncharacterized protein</fullName>
    </submittedName>
</protein>
<dbReference type="EMBL" id="CP033896">
    <property type="protein sequence ID" value="AZA13026.1"/>
    <property type="molecule type" value="Genomic_DNA"/>
</dbReference>